<evidence type="ECO:0000313" key="2">
    <source>
        <dbReference type="EMBL" id="WRL64816.1"/>
    </source>
</evidence>
<accession>A0ABZ1B533</accession>
<dbReference type="InterPro" id="IPR001173">
    <property type="entry name" value="Glyco_trans_2-like"/>
</dbReference>
<dbReference type="Pfam" id="PF00535">
    <property type="entry name" value="Glycos_transf_2"/>
    <property type="match status" value="1"/>
</dbReference>
<dbReference type="Gene3D" id="3.90.550.10">
    <property type="entry name" value="Spore Coat Polysaccharide Biosynthesis Protein SpsA, Chain A"/>
    <property type="match status" value="1"/>
</dbReference>
<dbReference type="EC" id="2.4.-.-" evidence="2"/>
<gene>
    <name evidence="2" type="ORF">U6N30_03430</name>
</gene>
<organism evidence="2 3">
    <name type="scientific">Blastococcus brunescens</name>
    <dbReference type="NCBI Taxonomy" id="1564165"/>
    <lineage>
        <taxon>Bacteria</taxon>
        <taxon>Bacillati</taxon>
        <taxon>Actinomycetota</taxon>
        <taxon>Actinomycetes</taxon>
        <taxon>Geodermatophilales</taxon>
        <taxon>Geodermatophilaceae</taxon>
        <taxon>Blastococcus</taxon>
    </lineage>
</organism>
<reference evidence="2 3" key="1">
    <citation type="submission" date="2023-12" db="EMBL/GenBank/DDBJ databases">
        <title>Blastococcus brunescens sp. nov., an actonobacterium isolated from sandstone collected in sahara desert.</title>
        <authorList>
            <person name="Gtari M."/>
            <person name="Ghodhbane F."/>
        </authorList>
    </citation>
    <scope>NUCLEOTIDE SEQUENCE [LARGE SCALE GENOMIC DNA]</scope>
    <source>
        <strain evidence="2 3">BMG 8361</strain>
    </source>
</reference>
<dbReference type="PANTHER" id="PTHR22916">
    <property type="entry name" value="GLYCOSYLTRANSFERASE"/>
    <property type="match status" value="1"/>
</dbReference>
<dbReference type="RefSeq" id="WP_324276141.1">
    <property type="nucleotide sequence ID" value="NZ_CP141261.1"/>
</dbReference>
<keyword evidence="3" id="KW-1185">Reference proteome</keyword>
<keyword evidence="2" id="KW-0808">Transferase</keyword>
<dbReference type="EMBL" id="CP141261">
    <property type="protein sequence ID" value="WRL64816.1"/>
    <property type="molecule type" value="Genomic_DNA"/>
</dbReference>
<feature type="domain" description="Glycosyltransferase 2-like" evidence="1">
    <location>
        <begin position="57"/>
        <end position="194"/>
    </location>
</feature>
<evidence type="ECO:0000313" key="3">
    <source>
        <dbReference type="Proteomes" id="UP001324287"/>
    </source>
</evidence>
<sequence>MTAEPGGLRRVAQEGLRTTRRAYGVDAQLWTRRRILEATRAAGRDHAVHVRTDPLVSILVPTYNGERFLRAALRSALGQSYRNIEVLVGDDGSTDRTPEILAAVAAEDPRVRVLRFDPNIGALENPRRLLAEARGEYVKYLMHDDVLGTECVRELVRGMEQHPEATMAFSHRVLIDEQGKAVPNHNFVKVDSRPGLIDGRTLGNHVLVNCSNVIGEPTTVLFRRDDVSPTTSGPSTAAPST</sequence>
<evidence type="ECO:0000259" key="1">
    <source>
        <dbReference type="Pfam" id="PF00535"/>
    </source>
</evidence>
<dbReference type="SUPFAM" id="SSF53448">
    <property type="entry name" value="Nucleotide-diphospho-sugar transferases"/>
    <property type="match status" value="1"/>
</dbReference>
<dbReference type="GO" id="GO:0016757">
    <property type="term" value="F:glycosyltransferase activity"/>
    <property type="evidence" value="ECO:0007669"/>
    <property type="project" value="UniProtKB-KW"/>
</dbReference>
<proteinExistence type="predicted"/>
<protein>
    <submittedName>
        <fullName evidence="2">Glycosyltransferase</fullName>
        <ecNumber evidence="2">2.4.-.-</ecNumber>
    </submittedName>
</protein>
<dbReference type="Proteomes" id="UP001324287">
    <property type="component" value="Chromosome"/>
</dbReference>
<dbReference type="PANTHER" id="PTHR22916:SF3">
    <property type="entry name" value="UDP-GLCNAC:BETAGAL BETA-1,3-N-ACETYLGLUCOSAMINYLTRANSFERASE-LIKE PROTEIN 1"/>
    <property type="match status" value="1"/>
</dbReference>
<name>A0ABZ1B533_9ACTN</name>
<dbReference type="InterPro" id="IPR029044">
    <property type="entry name" value="Nucleotide-diphossugar_trans"/>
</dbReference>
<keyword evidence="2" id="KW-0328">Glycosyltransferase</keyword>